<dbReference type="PANTHER" id="PTHR31205">
    <property type="entry name" value="ACTIN CROSS-LINKING PROTEIN (DUF569)"/>
    <property type="match status" value="1"/>
</dbReference>
<dbReference type="InParanoid" id="A0A6P4ANN6"/>
<evidence type="ECO:0000313" key="2">
    <source>
        <dbReference type="Proteomes" id="UP001652623"/>
    </source>
</evidence>
<proteinExistence type="predicted"/>
<dbReference type="CDD" id="cd23340">
    <property type="entry name" value="beta-trefoil_FSCN_ACP-like"/>
    <property type="match status" value="1"/>
</dbReference>
<dbReference type="Pfam" id="PF04601">
    <property type="entry name" value="DUF569"/>
    <property type="match status" value="1"/>
</dbReference>
<name>A0A6P4ANN6_ZIZJJ</name>
<dbReference type="GeneID" id="107422744"/>
<feature type="domain" description="DUF569" evidence="1">
    <location>
        <begin position="1"/>
        <end position="134"/>
    </location>
</feature>
<dbReference type="KEGG" id="zju:107422744"/>
<sequence>MEFFDKAKVVALRSNHEKYLHAHEDKESVRQHSDGLSKGSRWTVELVTRSDSVIRLKSCYGRYLTATNHPFLTGLTGRKVEQSTLLSSSRALDCTVEWEPIKYGNRIRLKSCYSQLFLRANGYWPPWRNWITHCPADGRGILHNSDLEWKVDILETRPELQGTTSQIPGYGNVPASGSALPPVVAYYRPPPTQRDDLRMERAELAIEVGNLLVSTASLMLRDSDADYGGASGPDDVLGVLDEIGNANDATGDACDQEY</sequence>
<dbReference type="SUPFAM" id="SSF50405">
    <property type="entry name" value="Actin-crosslinking proteins"/>
    <property type="match status" value="1"/>
</dbReference>
<organism evidence="2 3">
    <name type="scientific">Ziziphus jujuba</name>
    <name type="common">Chinese jujube</name>
    <name type="synonym">Ziziphus sativa</name>
    <dbReference type="NCBI Taxonomy" id="326968"/>
    <lineage>
        <taxon>Eukaryota</taxon>
        <taxon>Viridiplantae</taxon>
        <taxon>Streptophyta</taxon>
        <taxon>Embryophyta</taxon>
        <taxon>Tracheophyta</taxon>
        <taxon>Spermatophyta</taxon>
        <taxon>Magnoliopsida</taxon>
        <taxon>eudicotyledons</taxon>
        <taxon>Gunneridae</taxon>
        <taxon>Pentapetalae</taxon>
        <taxon>rosids</taxon>
        <taxon>fabids</taxon>
        <taxon>Rosales</taxon>
        <taxon>Rhamnaceae</taxon>
        <taxon>Paliureae</taxon>
        <taxon>Ziziphus</taxon>
    </lineage>
</organism>
<protein>
    <submittedName>
        <fullName evidence="3">Uncharacterized protein LOC107422744 isoform X1</fullName>
    </submittedName>
</protein>
<dbReference type="InterPro" id="IPR008999">
    <property type="entry name" value="Actin-crosslinking"/>
</dbReference>
<reference evidence="3" key="1">
    <citation type="submission" date="2025-08" db="UniProtKB">
        <authorList>
            <consortium name="RefSeq"/>
        </authorList>
    </citation>
    <scope>IDENTIFICATION</scope>
    <source>
        <tissue evidence="3">Seedling</tissue>
    </source>
</reference>
<dbReference type="InterPro" id="IPR007679">
    <property type="entry name" value="DUF569"/>
</dbReference>
<dbReference type="AlphaFoldDB" id="A0A6P4ANN6"/>
<dbReference type="RefSeq" id="XP_015887733.1">
    <property type="nucleotide sequence ID" value="XM_016032247.4"/>
</dbReference>
<accession>A0A6P4ANN6</accession>
<evidence type="ECO:0000313" key="3">
    <source>
        <dbReference type="RefSeq" id="XP_015887733.1"/>
    </source>
</evidence>
<keyword evidence="2" id="KW-1185">Reference proteome</keyword>
<dbReference type="Proteomes" id="UP001652623">
    <property type="component" value="Chromosome 3"/>
</dbReference>
<dbReference type="Gene3D" id="2.80.10.50">
    <property type="match status" value="1"/>
</dbReference>
<gene>
    <name evidence="3" type="primary">LOC107422744</name>
</gene>
<dbReference type="PANTHER" id="PTHR31205:SF69">
    <property type="entry name" value="ACTIN CROSS-LINKING PROTEIN (DUF569)"/>
    <property type="match status" value="1"/>
</dbReference>
<evidence type="ECO:0000259" key="1">
    <source>
        <dbReference type="Pfam" id="PF04601"/>
    </source>
</evidence>